<protein>
    <submittedName>
        <fullName evidence="1">Uncharacterized protein</fullName>
    </submittedName>
</protein>
<dbReference type="EMBL" id="CP009520">
    <property type="protein sequence ID" value="AKB43687.1"/>
    <property type="molecule type" value="Genomic_DNA"/>
</dbReference>
<organism evidence="1 2">
    <name type="scientific">Methanosarcina vacuolata Z-761</name>
    <dbReference type="NCBI Taxonomy" id="1434123"/>
    <lineage>
        <taxon>Archaea</taxon>
        <taxon>Methanobacteriati</taxon>
        <taxon>Methanobacteriota</taxon>
        <taxon>Stenosarchaea group</taxon>
        <taxon>Methanomicrobia</taxon>
        <taxon>Methanosarcinales</taxon>
        <taxon>Methanosarcinaceae</taxon>
        <taxon>Methanosarcina</taxon>
    </lineage>
</organism>
<dbReference type="RefSeq" id="WP_048119862.1">
    <property type="nucleotide sequence ID" value="NZ_CP009520.1"/>
</dbReference>
<proteinExistence type="predicted"/>
<dbReference type="KEGG" id="mvc:MSVAZ_1418"/>
<evidence type="ECO:0000313" key="2">
    <source>
        <dbReference type="Proteomes" id="UP000033096"/>
    </source>
</evidence>
<dbReference type="Proteomes" id="UP000033096">
    <property type="component" value="Chromosome"/>
</dbReference>
<reference evidence="1 2" key="1">
    <citation type="submission" date="2014-07" db="EMBL/GenBank/DDBJ databases">
        <title>Methanogenic archaea and the global carbon cycle.</title>
        <authorList>
            <person name="Henriksen J.R."/>
            <person name="Luke J."/>
            <person name="Reinhart S."/>
            <person name="Benedict M.N."/>
            <person name="Youngblut N.D."/>
            <person name="Metcalf M.E."/>
            <person name="Whitaker R.J."/>
            <person name="Metcalf W.W."/>
        </authorList>
    </citation>
    <scope>NUCLEOTIDE SEQUENCE [LARGE SCALE GENOMIC DNA]</scope>
    <source>
        <strain evidence="1 2">Z-761</strain>
    </source>
</reference>
<evidence type="ECO:0000313" key="1">
    <source>
        <dbReference type="EMBL" id="AKB43687.1"/>
    </source>
</evidence>
<dbReference type="GeneID" id="24809840"/>
<name>A0A0E3Q4Z0_9EURY</name>
<dbReference type="AlphaFoldDB" id="A0A0E3Q4Z0"/>
<accession>A0A0E3Q4Z0</accession>
<dbReference type="PATRIC" id="fig|1434123.4.peg.1686"/>
<sequence length="154" mass="17612">MKGAIVDGTENSALDLNENIAEEVWREFEDELTVEIFWEALDLTGFHILLHMVYHILLAVEYVSPEVITSPLDVIEQKISQNENDLLEEGKSRVWRIFNRYHISGTGIKMRGQLRAENRKDPGLYGNFVTESNNTLTNSVFPNITETLTSSYCC</sequence>
<gene>
    <name evidence="1" type="ORF">MSVAZ_1418</name>
</gene>
<dbReference type="HOGENOM" id="CLU_1700319_0_0_2"/>
<keyword evidence="2" id="KW-1185">Reference proteome</keyword>